<accession>A0ABU8SMJ1</accession>
<evidence type="ECO:0000313" key="5">
    <source>
        <dbReference type="Proteomes" id="UP001370590"/>
    </source>
</evidence>
<evidence type="ECO:0000256" key="2">
    <source>
        <dbReference type="ARBA" id="ARBA00022801"/>
    </source>
</evidence>
<dbReference type="InterPro" id="IPR015883">
    <property type="entry name" value="Glyco_hydro_20_cat"/>
</dbReference>
<dbReference type="Proteomes" id="UP001370590">
    <property type="component" value="Unassembled WGS sequence"/>
</dbReference>
<dbReference type="PANTHER" id="PTHR22600">
    <property type="entry name" value="BETA-HEXOSAMINIDASE"/>
    <property type="match status" value="1"/>
</dbReference>
<dbReference type="EMBL" id="JAWMWH010000003">
    <property type="protein sequence ID" value="MEJ6401121.1"/>
    <property type="molecule type" value="Genomic_DNA"/>
</dbReference>
<dbReference type="PANTHER" id="PTHR22600:SF58">
    <property type="entry name" value="BETA-HEXOSAMINIDASE"/>
    <property type="match status" value="1"/>
</dbReference>
<evidence type="ECO:0000313" key="4">
    <source>
        <dbReference type="EMBL" id="MEJ6401121.1"/>
    </source>
</evidence>
<protein>
    <submittedName>
        <fullName evidence="4">Family 20 glycosylhydrolase</fullName>
    </submittedName>
</protein>
<name>A0ABU8SMJ1_9LACO</name>
<organism evidence="4 5">
    <name type="scientific">Nicoliella lavandulae</name>
    <dbReference type="NCBI Taxonomy" id="3082954"/>
    <lineage>
        <taxon>Bacteria</taxon>
        <taxon>Bacillati</taxon>
        <taxon>Bacillota</taxon>
        <taxon>Bacilli</taxon>
        <taxon>Lactobacillales</taxon>
        <taxon>Lactobacillaceae</taxon>
        <taxon>Nicoliella</taxon>
    </lineage>
</organism>
<dbReference type="RefSeq" id="WP_339960967.1">
    <property type="nucleotide sequence ID" value="NZ_JAWMWH010000003.1"/>
</dbReference>
<dbReference type="Pfam" id="PF00728">
    <property type="entry name" value="Glyco_hydro_20"/>
    <property type="match status" value="1"/>
</dbReference>
<dbReference type="SUPFAM" id="SSF51445">
    <property type="entry name" value="(Trans)glycosidases"/>
    <property type="match status" value="1"/>
</dbReference>
<gene>
    <name evidence="4" type="ORF">R4146_08200</name>
</gene>
<evidence type="ECO:0000259" key="3">
    <source>
        <dbReference type="Pfam" id="PF00728"/>
    </source>
</evidence>
<reference evidence="4 5" key="1">
    <citation type="submission" date="2023-10" db="EMBL/GenBank/DDBJ databases">
        <title>Nicoliella lavandulae sp. nov. isolated from Lavandula angustifolia flowers.</title>
        <authorList>
            <person name="Alcantara C."/>
            <person name="Zuniga M."/>
            <person name="Landete J.M."/>
            <person name="Monedero V."/>
        </authorList>
    </citation>
    <scope>NUCLEOTIDE SEQUENCE [LARGE SCALE GENOMIC DNA]</scope>
    <source>
        <strain evidence="4 5">Es01</strain>
    </source>
</reference>
<dbReference type="PRINTS" id="PR00738">
    <property type="entry name" value="GLHYDRLASE20"/>
</dbReference>
<proteinExistence type="inferred from homology"/>
<keyword evidence="2" id="KW-0378">Hydrolase</keyword>
<feature type="domain" description="Glycoside hydrolase family 20 catalytic" evidence="3">
    <location>
        <begin position="21"/>
        <end position="332"/>
    </location>
</feature>
<dbReference type="InterPro" id="IPR025705">
    <property type="entry name" value="Beta_hexosaminidase_sua/sub"/>
</dbReference>
<sequence length="365" mass="40940">MVTILAVIGMNGIHANAQTKSWHGLDYDEARNPANVSQIEQLIDTIAKTHGNYIKLHLTDDEDFAIESQTLGQTTDKYPTMKNGLHYNSKTKKLFLSKNQLSQLIQYGQSKQVTVIPEIDVPGHVEGLHAILKTTNSALDKKVYDASNNQLKFSSATTQKFVNQLFGEYLPILPLDTPVGTGGDELIISGNKARKALLKFDNNLNAALVGHPMWIYNDSALKLTYKQLNKNILIEYWSQSEDKSSASVSASNIKINASPTELLKSNHKVINTNSYFLYLLAEKSFTSQKNYKYYVKDLNKYWGENIFNAKTFYQKVSASKNIAGSAVSIWYDSKPELSVDKTIKSLKPWITAYLKRINAGKLTVK</sequence>
<dbReference type="InterPro" id="IPR017853">
    <property type="entry name" value="GH"/>
</dbReference>
<comment type="similarity">
    <text evidence="1">Belongs to the glycosyl hydrolase 20 family.</text>
</comment>
<keyword evidence="5" id="KW-1185">Reference proteome</keyword>
<comment type="caution">
    <text evidence="4">The sequence shown here is derived from an EMBL/GenBank/DDBJ whole genome shotgun (WGS) entry which is preliminary data.</text>
</comment>
<dbReference type="Gene3D" id="3.20.20.80">
    <property type="entry name" value="Glycosidases"/>
    <property type="match status" value="1"/>
</dbReference>
<evidence type="ECO:0000256" key="1">
    <source>
        <dbReference type="ARBA" id="ARBA00006285"/>
    </source>
</evidence>